<feature type="domain" description="Helicase C-terminal" evidence="15">
    <location>
        <begin position="799"/>
        <end position="949"/>
    </location>
</feature>
<keyword evidence="3 13" id="KW-0547">Nucleotide-binding</keyword>
<evidence type="ECO:0000256" key="4">
    <source>
        <dbReference type="ARBA" id="ARBA00022763"/>
    </source>
</evidence>
<accession>A0A8J7C3H9</accession>
<gene>
    <name evidence="13 16" type="primary">mfd</name>
    <name evidence="16" type="ORF">IFK94_13595</name>
</gene>
<dbReference type="Pfam" id="PF03461">
    <property type="entry name" value="TRCF"/>
    <property type="match status" value="1"/>
</dbReference>
<keyword evidence="5 13" id="KW-0378">Hydrolase</keyword>
<comment type="subcellular location">
    <subcellularLocation>
        <location evidence="1 13">Cytoplasm</location>
    </subcellularLocation>
</comment>
<dbReference type="Gene3D" id="3.40.50.11180">
    <property type="match status" value="1"/>
</dbReference>
<dbReference type="InterPro" id="IPR036101">
    <property type="entry name" value="CarD-like/TRCF_RID_sf"/>
</dbReference>
<dbReference type="InterPro" id="IPR001650">
    <property type="entry name" value="Helicase_C-like"/>
</dbReference>
<dbReference type="Proteomes" id="UP000648239">
    <property type="component" value="Unassembled WGS sequence"/>
</dbReference>
<dbReference type="SUPFAM" id="SSF143517">
    <property type="entry name" value="TRCF domain-like"/>
    <property type="match status" value="1"/>
</dbReference>
<dbReference type="GO" id="GO:0000716">
    <property type="term" value="P:transcription-coupled nucleotide-excision repair, DNA damage recognition"/>
    <property type="evidence" value="ECO:0007669"/>
    <property type="project" value="UniProtKB-UniRule"/>
</dbReference>
<dbReference type="GO" id="GO:0003684">
    <property type="term" value="F:damaged DNA binding"/>
    <property type="evidence" value="ECO:0007669"/>
    <property type="project" value="InterPro"/>
</dbReference>
<feature type="domain" description="Helicase ATP-binding" evidence="14">
    <location>
        <begin position="613"/>
        <end position="774"/>
    </location>
</feature>
<proteinExistence type="inferred from homology"/>
<evidence type="ECO:0000256" key="2">
    <source>
        <dbReference type="ARBA" id="ARBA00022490"/>
    </source>
</evidence>
<dbReference type="Gene3D" id="3.90.1150.50">
    <property type="entry name" value="Transcription-repair-coupling factor, D7 domain"/>
    <property type="match status" value="1"/>
</dbReference>
<comment type="caution">
    <text evidence="16">The sequence shown here is derived from an EMBL/GenBank/DDBJ whole genome shotgun (WGS) entry which is preliminary data.</text>
</comment>
<comment type="similarity">
    <text evidence="11 13">In the C-terminal section; belongs to the helicase family. RecG subfamily.</text>
</comment>
<evidence type="ECO:0000256" key="3">
    <source>
        <dbReference type="ARBA" id="ARBA00022741"/>
    </source>
</evidence>
<dbReference type="Gene3D" id="3.30.2060.10">
    <property type="entry name" value="Penicillin-binding protein 1b domain"/>
    <property type="match status" value="1"/>
</dbReference>
<dbReference type="SUPFAM" id="SSF52540">
    <property type="entry name" value="P-loop containing nucleoside triphosphate hydrolases"/>
    <property type="match status" value="4"/>
</dbReference>
<keyword evidence="2 13" id="KW-0963">Cytoplasm</keyword>
<evidence type="ECO:0000256" key="5">
    <source>
        <dbReference type="ARBA" id="ARBA00022801"/>
    </source>
</evidence>
<dbReference type="InterPro" id="IPR037235">
    <property type="entry name" value="TRCF-like_C_D7"/>
</dbReference>
<dbReference type="InterPro" id="IPR027417">
    <property type="entry name" value="P-loop_NTPase"/>
</dbReference>
<keyword evidence="9 13" id="KW-0234">DNA repair</keyword>
<dbReference type="EC" id="3.6.4.-" evidence="13"/>
<reference evidence="16 17" key="1">
    <citation type="submission" date="2020-08" db="EMBL/GenBank/DDBJ databases">
        <title>Acidobacteriota in marine sediments use diverse sulfur dissimilation pathways.</title>
        <authorList>
            <person name="Wasmund K."/>
        </authorList>
    </citation>
    <scope>NUCLEOTIDE SEQUENCE [LARGE SCALE GENOMIC DNA]</scope>
    <source>
        <strain evidence="16">MAG AM4</strain>
    </source>
</reference>
<evidence type="ECO:0000256" key="12">
    <source>
        <dbReference type="ARBA" id="ARBA00070128"/>
    </source>
</evidence>
<dbReference type="Gene3D" id="2.40.10.170">
    <property type="match status" value="1"/>
</dbReference>
<dbReference type="GO" id="GO:0016787">
    <property type="term" value="F:hydrolase activity"/>
    <property type="evidence" value="ECO:0007669"/>
    <property type="project" value="UniProtKB-KW"/>
</dbReference>
<dbReference type="PROSITE" id="PS51192">
    <property type="entry name" value="HELICASE_ATP_BIND_1"/>
    <property type="match status" value="1"/>
</dbReference>
<dbReference type="FunFam" id="3.40.50.300:FF:000546">
    <property type="entry name" value="Transcription-repair-coupling factor"/>
    <property type="match status" value="1"/>
</dbReference>
<evidence type="ECO:0000256" key="13">
    <source>
        <dbReference type="HAMAP-Rule" id="MF_00969"/>
    </source>
</evidence>
<evidence type="ECO:0000256" key="8">
    <source>
        <dbReference type="ARBA" id="ARBA00023125"/>
    </source>
</evidence>
<dbReference type="PANTHER" id="PTHR47964">
    <property type="entry name" value="ATP-DEPENDENT DNA HELICASE HOMOLOG RECG, CHLOROPLASTIC"/>
    <property type="match status" value="1"/>
</dbReference>
<dbReference type="SMART" id="SM00490">
    <property type="entry name" value="HELICc"/>
    <property type="match status" value="1"/>
</dbReference>
<evidence type="ECO:0000259" key="14">
    <source>
        <dbReference type="PROSITE" id="PS51192"/>
    </source>
</evidence>
<dbReference type="SUPFAM" id="SSF141259">
    <property type="entry name" value="CarD-like"/>
    <property type="match status" value="1"/>
</dbReference>
<dbReference type="HAMAP" id="MF_00969">
    <property type="entry name" value="TRCF"/>
    <property type="match status" value="1"/>
</dbReference>
<dbReference type="InterPro" id="IPR004576">
    <property type="entry name" value="Mfd"/>
</dbReference>
<dbReference type="Gene3D" id="3.40.50.300">
    <property type="entry name" value="P-loop containing nucleotide triphosphate hydrolases"/>
    <property type="match status" value="2"/>
</dbReference>
<organism evidence="16 17">
    <name type="scientific">Candidatus Polarisedimenticola svalbardensis</name>
    <dbReference type="NCBI Taxonomy" id="2886004"/>
    <lineage>
        <taxon>Bacteria</taxon>
        <taxon>Pseudomonadati</taxon>
        <taxon>Acidobacteriota</taxon>
        <taxon>Candidatus Polarisedimenticolia</taxon>
        <taxon>Candidatus Polarisedimenticolales</taxon>
        <taxon>Candidatus Polarisedimenticolaceae</taxon>
        <taxon>Candidatus Polarisedimenticola</taxon>
    </lineage>
</organism>
<dbReference type="GO" id="GO:0005524">
    <property type="term" value="F:ATP binding"/>
    <property type="evidence" value="ECO:0007669"/>
    <property type="project" value="UniProtKB-UniRule"/>
</dbReference>
<dbReference type="CDD" id="cd17991">
    <property type="entry name" value="DEXHc_TRCF"/>
    <property type="match status" value="1"/>
</dbReference>
<dbReference type="NCBIfam" id="TIGR00580">
    <property type="entry name" value="mfd"/>
    <property type="match status" value="1"/>
</dbReference>
<dbReference type="AlphaFoldDB" id="A0A8J7C3H9"/>
<evidence type="ECO:0000256" key="9">
    <source>
        <dbReference type="ARBA" id="ARBA00023204"/>
    </source>
</evidence>
<evidence type="ECO:0000313" key="16">
    <source>
        <dbReference type="EMBL" id="MBD3869151.1"/>
    </source>
</evidence>
<evidence type="ECO:0000256" key="10">
    <source>
        <dbReference type="ARBA" id="ARBA00061104"/>
    </source>
</evidence>
<dbReference type="InterPro" id="IPR047112">
    <property type="entry name" value="RecG/Mfd"/>
</dbReference>
<dbReference type="InterPro" id="IPR014001">
    <property type="entry name" value="Helicase_ATP-bd"/>
</dbReference>
<dbReference type="Pfam" id="PF02559">
    <property type="entry name" value="CarD_TRCF_RID"/>
    <property type="match status" value="1"/>
</dbReference>
<name>A0A8J7C3H9_9BACT</name>
<dbReference type="Pfam" id="PF17757">
    <property type="entry name" value="UvrB_inter"/>
    <property type="match status" value="1"/>
</dbReference>
<keyword evidence="4 13" id="KW-0227">DNA damage</keyword>
<dbReference type="EMBL" id="JACXWD010000062">
    <property type="protein sequence ID" value="MBD3869151.1"/>
    <property type="molecule type" value="Genomic_DNA"/>
</dbReference>
<dbReference type="GO" id="GO:0005737">
    <property type="term" value="C:cytoplasm"/>
    <property type="evidence" value="ECO:0007669"/>
    <property type="project" value="UniProtKB-SubCell"/>
</dbReference>
<dbReference type="PROSITE" id="PS51194">
    <property type="entry name" value="HELICASE_CTER"/>
    <property type="match status" value="1"/>
</dbReference>
<dbReference type="Pfam" id="PF00271">
    <property type="entry name" value="Helicase_C"/>
    <property type="match status" value="1"/>
</dbReference>
<evidence type="ECO:0000259" key="15">
    <source>
        <dbReference type="PROSITE" id="PS51194"/>
    </source>
</evidence>
<protein>
    <recommendedName>
        <fullName evidence="12 13">Transcription-repair-coupling factor</fullName>
        <shortName evidence="13">TRCF</shortName>
        <ecNumber evidence="13">3.6.4.-</ecNumber>
    </recommendedName>
</protein>
<dbReference type="InterPro" id="IPR003711">
    <property type="entry name" value="CarD-like/TRCF_RID"/>
</dbReference>
<dbReference type="InterPro" id="IPR011545">
    <property type="entry name" value="DEAD/DEAH_box_helicase_dom"/>
</dbReference>
<comment type="function">
    <text evidence="13">Couples transcription and DNA repair by recognizing RNA polymerase (RNAP) stalled at DNA lesions. Mediates ATP-dependent release of RNAP and its truncated transcript from the DNA, and recruitment of nucleotide excision repair machinery to the damaged site.</text>
</comment>
<evidence type="ECO:0000256" key="6">
    <source>
        <dbReference type="ARBA" id="ARBA00022806"/>
    </source>
</evidence>
<dbReference type="SMART" id="SM00982">
    <property type="entry name" value="TRCF"/>
    <property type="match status" value="1"/>
</dbReference>
<dbReference type="SMART" id="SM01058">
    <property type="entry name" value="CarD_TRCF"/>
    <property type="match status" value="1"/>
</dbReference>
<dbReference type="GO" id="GO:0003678">
    <property type="term" value="F:DNA helicase activity"/>
    <property type="evidence" value="ECO:0007669"/>
    <property type="project" value="TreeGrafter"/>
</dbReference>
<dbReference type="InterPro" id="IPR005118">
    <property type="entry name" value="TRCF_C"/>
</dbReference>
<keyword evidence="8 13" id="KW-0238">DNA-binding</keyword>
<dbReference type="GO" id="GO:0006355">
    <property type="term" value="P:regulation of DNA-templated transcription"/>
    <property type="evidence" value="ECO:0007669"/>
    <property type="project" value="UniProtKB-UniRule"/>
</dbReference>
<evidence type="ECO:0000313" key="17">
    <source>
        <dbReference type="Proteomes" id="UP000648239"/>
    </source>
</evidence>
<dbReference type="PANTHER" id="PTHR47964:SF1">
    <property type="entry name" value="ATP-DEPENDENT DNA HELICASE HOMOLOG RECG, CHLOROPLASTIC"/>
    <property type="match status" value="1"/>
</dbReference>
<evidence type="ECO:0000256" key="7">
    <source>
        <dbReference type="ARBA" id="ARBA00022840"/>
    </source>
</evidence>
<evidence type="ECO:0000256" key="11">
    <source>
        <dbReference type="ARBA" id="ARBA00061399"/>
    </source>
</evidence>
<dbReference type="SMART" id="SM00487">
    <property type="entry name" value="DEXDc"/>
    <property type="match status" value="1"/>
</dbReference>
<dbReference type="InterPro" id="IPR041471">
    <property type="entry name" value="UvrB_inter"/>
</dbReference>
<keyword evidence="6" id="KW-0347">Helicase</keyword>
<keyword evidence="7 13" id="KW-0067">ATP-binding</keyword>
<evidence type="ECO:0000256" key="1">
    <source>
        <dbReference type="ARBA" id="ARBA00004496"/>
    </source>
</evidence>
<dbReference type="Pfam" id="PF00270">
    <property type="entry name" value="DEAD"/>
    <property type="match status" value="1"/>
</dbReference>
<sequence length="1140" mass="126803">MPAFRRLVESPFYVEAEDRLAAGTGRVQLSGLVEGSRALMLTLLATRLRTGILLIVPDDVAMGRWHRDLAALAGLTERDPLRIVDFPAMDADPYDDIPPHPEVVRERVVALERIVADDLDFVLAPARALFGRLPSREEWERSVRRIRVGDDLPPDRFILSMIGYGYRRVETVSAPGEISRRGGIIDLFPSGSHEPVRIELFGDTVDSLRSFDTDHQRSTGSVEVLTAGPAMESPPTDEAVARVAGYLEEAGEGRQFRRKLEALTEGGYFPGFETLAGLTAEKPVDLFDYTGRLMTVVDEPELVDDEIIRADYDNRTCWEQSGNRTLPPPAQLYVQPKLLQDRLAEGRLALRELIGDEPAGAGTVVRAVSRNPRSYAGRVQELASDLKAAAASGARTLCVMRSQGSSLRLKEILGEYDLAISDDLILREGRLRAGFELPAIGLTVLTETEIFGEQKKVAKRKSRGKAAFLSDFRDLKEGDMVVHVDHGIASYAGLGRPKGGSLNRDFMVLVFSHGDRLFVPVDRLDLVQKYSGVAGKKPMLDRLGGPGWARVKARAKKAVESMAKELLTLYARRKAITGYRFPEDTPWQREMEDAFAWEETPDQQRAIEDVKRDMESDLPMDRLLVGDVGFGKTEVAVRAAFKAVMEGKQAAILAPTTVLAFQHFKTFRQRYAPFPVKVELVSRFRTVAEVRKILDKVSAGEVDVLIGTHRMLSGDVRFRDLGLLVIDEEQRFGVKHKEKLKEISIGVDVLYMTATPIPRTLQMSLAGVRDLSMIETPPPGRMAIQTQIIPWRTGVLAQAIRQELRRNGQIFLVHNRIETLPALVRAVREMVPEAGVVMAHGQMREHGLEKVMMQFVNHEVDILVTTTIIENGLDIPRANTIIVNRADRFGLAQLYQLRGRVGRSEKHAYAYFLVPGRESLSEIARKRLRALQEFSELGAGFRLAAADLEIRGAGELLGAKQHGHIASLGFDLYCQMLERAVADLEGEPVVAREAASLHLGVDIRVPDSYMPDSGERLALYKRLAGMVDEEEVGRLQAETEDRNGRLPVQGRNLFDMARLRLLMETAGARRVDAVEGKLHIRFQADADLDPVRIVELFRKDQGSLTPSGLLIVPAPPRATDRIEAVQDILKKIMTTVEGRG</sequence>
<comment type="similarity">
    <text evidence="10 13">In the N-terminal section; belongs to the UvrB family.</text>
</comment>